<name>A0A392VML7_9FABA</name>
<dbReference type="Proteomes" id="UP000265520">
    <property type="component" value="Unassembled WGS sequence"/>
</dbReference>
<proteinExistence type="predicted"/>
<evidence type="ECO:0000313" key="2">
    <source>
        <dbReference type="Proteomes" id="UP000265520"/>
    </source>
</evidence>
<protein>
    <submittedName>
        <fullName evidence="1">Uncharacterized protein</fullName>
    </submittedName>
</protein>
<keyword evidence="2" id="KW-1185">Reference proteome</keyword>
<accession>A0A392VML7</accession>
<sequence length="43" mass="4810">MCISRSEDFFIPDHLGDSYIAPTLSEWENFPEAMVISGGGFDK</sequence>
<evidence type="ECO:0000313" key="1">
    <source>
        <dbReference type="EMBL" id="MCI89127.1"/>
    </source>
</evidence>
<dbReference type="EMBL" id="LXQA011211284">
    <property type="protein sequence ID" value="MCI89127.1"/>
    <property type="molecule type" value="Genomic_DNA"/>
</dbReference>
<dbReference type="AlphaFoldDB" id="A0A392VML7"/>
<comment type="caution">
    <text evidence="1">The sequence shown here is derived from an EMBL/GenBank/DDBJ whole genome shotgun (WGS) entry which is preliminary data.</text>
</comment>
<feature type="non-terminal residue" evidence="1">
    <location>
        <position position="43"/>
    </location>
</feature>
<organism evidence="1 2">
    <name type="scientific">Trifolium medium</name>
    <dbReference type="NCBI Taxonomy" id="97028"/>
    <lineage>
        <taxon>Eukaryota</taxon>
        <taxon>Viridiplantae</taxon>
        <taxon>Streptophyta</taxon>
        <taxon>Embryophyta</taxon>
        <taxon>Tracheophyta</taxon>
        <taxon>Spermatophyta</taxon>
        <taxon>Magnoliopsida</taxon>
        <taxon>eudicotyledons</taxon>
        <taxon>Gunneridae</taxon>
        <taxon>Pentapetalae</taxon>
        <taxon>rosids</taxon>
        <taxon>fabids</taxon>
        <taxon>Fabales</taxon>
        <taxon>Fabaceae</taxon>
        <taxon>Papilionoideae</taxon>
        <taxon>50 kb inversion clade</taxon>
        <taxon>NPAAA clade</taxon>
        <taxon>Hologalegina</taxon>
        <taxon>IRL clade</taxon>
        <taxon>Trifolieae</taxon>
        <taxon>Trifolium</taxon>
    </lineage>
</organism>
<reference evidence="1 2" key="1">
    <citation type="journal article" date="2018" name="Front. Plant Sci.">
        <title>Red Clover (Trifolium pratense) and Zigzag Clover (T. medium) - A Picture of Genomic Similarities and Differences.</title>
        <authorList>
            <person name="Dluhosova J."/>
            <person name="Istvanek J."/>
            <person name="Nedelnik J."/>
            <person name="Repkova J."/>
        </authorList>
    </citation>
    <scope>NUCLEOTIDE SEQUENCE [LARGE SCALE GENOMIC DNA]</scope>
    <source>
        <strain evidence="2">cv. 10/8</strain>
        <tissue evidence="1">Leaf</tissue>
    </source>
</reference>